<dbReference type="PROSITE" id="PS50983">
    <property type="entry name" value="FE_B12_PBP"/>
    <property type="match status" value="1"/>
</dbReference>
<keyword evidence="3" id="KW-0813">Transport</keyword>
<keyword evidence="7" id="KW-0804">Transcription</keyword>
<dbReference type="PROSITE" id="PS00041">
    <property type="entry name" value="HTH_ARAC_FAMILY_1"/>
    <property type="match status" value="1"/>
</dbReference>
<organism evidence="10 11">
    <name type="scientific">Paenibacillus xylanivorans</name>
    <dbReference type="NCBI Taxonomy" id="1705561"/>
    <lineage>
        <taxon>Bacteria</taxon>
        <taxon>Bacillati</taxon>
        <taxon>Bacillota</taxon>
        <taxon>Bacilli</taxon>
        <taxon>Bacillales</taxon>
        <taxon>Paenibacillaceae</taxon>
        <taxon>Paenibacillus</taxon>
    </lineage>
</organism>
<dbReference type="Gene3D" id="1.10.10.60">
    <property type="entry name" value="Homeodomain-like"/>
    <property type="match status" value="2"/>
</dbReference>
<dbReference type="GO" id="GO:0003700">
    <property type="term" value="F:DNA-binding transcription factor activity"/>
    <property type="evidence" value="ECO:0007669"/>
    <property type="project" value="InterPro"/>
</dbReference>
<dbReference type="OrthoDB" id="2660924at2"/>
<keyword evidence="11" id="KW-1185">Reference proteome</keyword>
<evidence type="ECO:0000256" key="4">
    <source>
        <dbReference type="ARBA" id="ARBA00022729"/>
    </source>
</evidence>
<evidence type="ECO:0000256" key="1">
    <source>
        <dbReference type="ARBA" id="ARBA00004196"/>
    </source>
</evidence>
<comment type="subcellular location">
    <subcellularLocation>
        <location evidence="1">Cell envelope</location>
    </subcellularLocation>
</comment>
<evidence type="ECO:0008006" key="12">
    <source>
        <dbReference type="Google" id="ProtNLM"/>
    </source>
</evidence>
<keyword evidence="4" id="KW-0732">Signal</keyword>
<dbReference type="Gene3D" id="3.40.50.1980">
    <property type="entry name" value="Nitrogenase molybdenum iron protein domain"/>
    <property type="match status" value="2"/>
</dbReference>
<dbReference type="SUPFAM" id="SSF51215">
    <property type="entry name" value="Regulatory protein AraC"/>
    <property type="match status" value="1"/>
</dbReference>
<dbReference type="PANTHER" id="PTHR30532:SF26">
    <property type="entry name" value="IRON(3+)-HYDROXAMATE-BINDING PROTEIN FHUD"/>
    <property type="match status" value="1"/>
</dbReference>
<dbReference type="PROSITE" id="PS01124">
    <property type="entry name" value="HTH_ARAC_FAMILY_2"/>
    <property type="match status" value="1"/>
</dbReference>
<dbReference type="InterPro" id="IPR037923">
    <property type="entry name" value="HTH-like"/>
</dbReference>
<dbReference type="PATRIC" id="fig|1705561.3.peg.1947"/>
<feature type="domain" description="HTH araC/xylS-type" evidence="8">
    <location>
        <begin position="177"/>
        <end position="275"/>
    </location>
</feature>
<comment type="caution">
    <text evidence="10">The sequence shown here is derived from an EMBL/GenBank/DDBJ whole genome shotgun (WGS) entry which is preliminary data.</text>
</comment>
<dbReference type="SMART" id="SM00342">
    <property type="entry name" value="HTH_ARAC"/>
    <property type="match status" value="1"/>
</dbReference>
<dbReference type="InterPro" id="IPR018062">
    <property type="entry name" value="HTH_AraC-typ_CS"/>
</dbReference>
<accession>A0A0M9BQJ9</accession>
<evidence type="ECO:0000256" key="5">
    <source>
        <dbReference type="ARBA" id="ARBA00023015"/>
    </source>
</evidence>
<dbReference type="InterPro" id="IPR051313">
    <property type="entry name" value="Bact_iron-sidero_bind"/>
</dbReference>
<dbReference type="InterPro" id="IPR002491">
    <property type="entry name" value="ABC_transptr_periplasmic_BD"/>
</dbReference>
<dbReference type="GO" id="GO:0030288">
    <property type="term" value="C:outer membrane-bounded periplasmic space"/>
    <property type="evidence" value="ECO:0007669"/>
    <property type="project" value="TreeGrafter"/>
</dbReference>
<dbReference type="Pfam" id="PF02311">
    <property type="entry name" value="AraC_binding"/>
    <property type="match status" value="1"/>
</dbReference>
<dbReference type="Pfam" id="PF12833">
    <property type="entry name" value="HTH_18"/>
    <property type="match status" value="1"/>
</dbReference>
<proteinExistence type="inferred from homology"/>
<dbReference type="InterPro" id="IPR018060">
    <property type="entry name" value="HTH_AraC"/>
</dbReference>
<reference evidence="10 11" key="1">
    <citation type="submission" date="2015-08" db="EMBL/GenBank/DDBJ databases">
        <title>Draft genome sequence of cellulolytic and xylanolytic Paenibacillus sp. A59, isolated from a decaying forest soil from Patagonia, Argentina.</title>
        <authorList>
            <person name="Ghio S."/>
            <person name="Caceres A.M."/>
            <person name="Talia P."/>
            <person name="Grasso D."/>
            <person name="Campos E."/>
        </authorList>
    </citation>
    <scope>NUCLEOTIDE SEQUENCE [LARGE SCALE GENOMIC DNA]</scope>
    <source>
        <strain evidence="10 11">A59</strain>
    </source>
</reference>
<dbReference type="RefSeq" id="WP_053780734.1">
    <property type="nucleotide sequence ID" value="NZ_LITU01000053.1"/>
</dbReference>
<sequence>MQALNADARGLYFSAFMFRLDHLEQRIEQPEQVMLEVACDKHTFLICEEGEGRLYIGYEQFPFTTGCVYPLSPGEGYQIEHGNRLELKYMVISFDVIHVLTGDPEQYTRPVFEHRNQLNGYPYAPLSGLLEQLYAIRDYQTDAEYSHLNAQFQRWMEMIITRYTSPKTEQSMESRLHSTIQYVEDHYAEEITVTKLARLADIRPVQYTNLFRQLTGHRPLDYVNHVRIKHAKDWLRKSDEPLRDIATRVGFKDEYYFSRRFRQMTGLSPRQYDRSIQQQTLVQDWLGHDVNIPSQPERIMFYGDSGGDLQVLGIGLLGDQAYDAVAPVNVEEAVRMRPDLIIFDSTNEQQYEQFSRIAPTLAYNSHATLEDRICRVGSWFGKQSEAGKWLSSYQQRMEKMWMKIHASIEPGETASVFTYHRGARLFVMGNIGLASLLYHPMGFRPVTKVKEALVAGRAYKEISSEAIRQYAGDHIFVLLPEEVIARQATEKLMQSPSWRALPAVQKGQVYGVEETTWNLGDALTSNRLLTLLPKLLCRSSERKQVADV</sequence>
<gene>
    <name evidence="10" type="ORF">AMS66_10460</name>
</gene>
<evidence type="ECO:0000259" key="9">
    <source>
        <dbReference type="PROSITE" id="PS50983"/>
    </source>
</evidence>
<evidence type="ECO:0000256" key="6">
    <source>
        <dbReference type="ARBA" id="ARBA00023125"/>
    </source>
</evidence>
<evidence type="ECO:0000313" key="11">
    <source>
        <dbReference type="Proteomes" id="UP000037688"/>
    </source>
</evidence>
<evidence type="ECO:0000256" key="7">
    <source>
        <dbReference type="ARBA" id="ARBA00023163"/>
    </source>
</evidence>
<name>A0A0M9BQJ9_9BACL</name>
<evidence type="ECO:0000256" key="2">
    <source>
        <dbReference type="ARBA" id="ARBA00008814"/>
    </source>
</evidence>
<dbReference type="Pfam" id="PF01497">
    <property type="entry name" value="Peripla_BP_2"/>
    <property type="match status" value="1"/>
</dbReference>
<comment type="similarity">
    <text evidence="2">Belongs to the bacterial solute-binding protein 8 family.</text>
</comment>
<protein>
    <recommendedName>
        <fullName evidence="12">Fe3+-hydroxamate ABC transporter substrate-binding protein</fullName>
    </recommendedName>
</protein>
<evidence type="ECO:0000256" key="3">
    <source>
        <dbReference type="ARBA" id="ARBA00022448"/>
    </source>
</evidence>
<dbReference type="Proteomes" id="UP000037688">
    <property type="component" value="Unassembled WGS sequence"/>
</dbReference>
<dbReference type="GO" id="GO:0043565">
    <property type="term" value="F:sequence-specific DNA binding"/>
    <property type="evidence" value="ECO:0007669"/>
    <property type="project" value="InterPro"/>
</dbReference>
<keyword evidence="5" id="KW-0805">Transcription regulation</keyword>
<keyword evidence="6" id="KW-0238">DNA-binding</keyword>
<feature type="domain" description="Fe/B12 periplasmic-binding" evidence="9">
    <location>
        <begin position="263"/>
        <end position="540"/>
    </location>
</feature>
<dbReference type="EMBL" id="LITU01000053">
    <property type="protein sequence ID" value="KOY16296.1"/>
    <property type="molecule type" value="Genomic_DNA"/>
</dbReference>
<dbReference type="InterPro" id="IPR009057">
    <property type="entry name" value="Homeodomain-like_sf"/>
</dbReference>
<evidence type="ECO:0000259" key="8">
    <source>
        <dbReference type="PROSITE" id="PS01124"/>
    </source>
</evidence>
<dbReference type="InterPro" id="IPR003313">
    <property type="entry name" value="AraC-bd"/>
</dbReference>
<dbReference type="GO" id="GO:1901678">
    <property type="term" value="P:iron coordination entity transport"/>
    <property type="evidence" value="ECO:0007669"/>
    <property type="project" value="UniProtKB-ARBA"/>
</dbReference>
<evidence type="ECO:0000313" key="10">
    <source>
        <dbReference type="EMBL" id="KOY16296.1"/>
    </source>
</evidence>
<dbReference type="PANTHER" id="PTHR30532">
    <property type="entry name" value="IRON III DICITRATE-BINDING PERIPLASMIC PROTEIN"/>
    <property type="match status" value="1"/>
</dbReference>
<dbReference type="AlphaFoldDB" id="A0A0M9BQJ9"/>
<dbReference type="SUPFAM" id="SSF53807">
    <property type="entry name" value="Helical backbone' metal receptor"/>
    <property type="match status" value="1"/>
</dbReference>
<dbReference type="SUPFAM" id="SSF46689">
    <property type="entry name" value="Homeodomain-like"/>
    <property type="match status" value="2"/>
</dbReference>